<feature type="compositionally biased region" description="Basic and acidic residues" evidence="1">
    <location>
        <begin position="78"/>
        <end position="91"/>
    </location>
</feature>
<dbReference type="RefSeq" id="WP_344883438.1">
    <property type="nucleotide sequence ID" value="NZ_BAABAL010000019.1"/>
</dbReference>
<sequence length="99" mass="11110">MNHFFGRAPDVFGEKLGGKQVAEGEREQTAKKGDSVYVGAEFVSDDRGSKDLHRTAKPSPSRHEPTRRTIVYIGQSTEDTKKPGDPPERITRFHSPKWS</sequence>
<comment type="caution">
    <text evidence="2">The sequence shown here is derived from an EMBL/GenBank/DDBJ whole genome shotgun (WGS) entry which is preliminary data.</text>
</comment>
<evidence type="ECO:0000256" key="1">
    <source>
        <dbReference type="SAM" id="MobiDB-lite"/>
    </source>
</evidence>
<protein>
    <submittedName>
        <fullName evidence="2">Uncharacterized protein</fullName>
    </submittedName>
</protein>
<gene>
    <name evidence="2" type="ORF">GCM10022247_64960</name>
</gene>
<reference evidence="3" key="1">
    <citation type="journal article" date="2019" name="Int. J. Syst. Evol. Microbiol.">
        <title>The Global Catalogue of Microorganisms (GCM) 10K type strain sequencing project: providing services to taxonomists for standard genome sequencing and annotation.</title>
        <authorList>
            <consortium name="The Broad Institute Genomics Platform"/>
            <consortium name="The Broad Institute Genome Sequencing Center for Infectious Disease"/>
            <person name="Wu L."/>
            <person name="Ma J."/>
        </authorList>
    </citation>
    <scope>NUCLEOTIDE SEQUENCE [LARGE SCALE GENOMIC DNA]</scope>
    <source>
        <strain evidence="3">JCM 17342</strain>
    </source>
</reference>
<feature type="region of interest" description="Disordered" evidence="1">
    <location>
        <begin position="1"/>
        <end position="99"/>
    </location>
</feature>
<keyword evidence="3" id="KW-1185">Reference proteome</keyword>
<evidence type="ECO:0000313" key="3">
    <source>
        <dbReference type="Proteomes" id="UP001501747"/>
    </source>
</evidence>
<accession>A0ABP7TSZ4</accession>
<proteinExistence type="predicted"/>
<evidence type="ECO:0000313" key="2">
    <source>
        <dbReference type="EMBL" id="GAA4030867.1"/>
    </source>
</evidence>
<organism evidence="2 3">
    <name type="scientific">Allokutzneria multivorans</name>
    <dbReference type="NCBI Taxonomy" id="1142134"/>
    <lineage>
        <taxon>Bacteria</taxon>
        <taxon>Bacillati</taxon>
        <taxon>Actinomycetota</taxon>
        <taxon>Actinomycetes</taxon>
        <taxon>Pseudonocardiales</taxon>
        <taxon>Pseudonocardiaceae</taxon>
        <taxon>Allokutzneria</taxon>
    </lineage>
</organism>
<feature type="compositionally biased region" description="Basic and acidic residues" evidence="1">
    <location>
        <begin position="44"/>
        <end position="54"/>
    </location>
</feature>
<name>A0ABP7TSZ4_9PSEU</name>
<feature type="compositionally biased region" description="Basic and acidic residues" evidence="1">
    <location>
        <begin position="12"/>
        <end position="34"/>
    </location>
</feature>
<dbReference type="EMBL" id="BAABAL010000019">
    <property type="protein sequence ID" value="GAA4030867.1"/>
    <property type="molecule type" value="Genomic_DNA"/>
</dbReference>
<dbReference type="Proteomes" id="UP001501747">
    <property type="component" value="Unassembled WGS sequence"/>
</dbReference>